<evidence type="ECO:0000313" key="8">
    <source>
        <dbReference type="Proteomes" id="UP000030745"/>
    </source>
</evidence>
<dbReference type="Proteomes" id="UP000030745">
    <property type="component" value="Unassembled WGS sequence"/>
</dbReference>
<feature type="region of interest" description="Disordered" evidence="5">
    <location>
        <begin position="228"/>
        <end position="247"/>
    </location>
</feature>
<feature type="compositionally biased region" description="Basic residues" evidence="5">
    <location>
        <begin position="233"/>
        <end position="247"/>
    </location>
</feature>
<evidence type="ECO:0000256" key="6">
    <source>
        <dbReference type="SAM" id="SignalP"/>
    </source>
</evidence>
<name>A0A067CCV1_SAPPC</name>
<proteinExistence type="inferred from homology"/>
<gene>
    <name evidence="7" type="ORF">SPRG_06358</name>
</gene>
<dbReference type="PANTHER" id="PTHR21569">
    <property type="entry name" value="RIBOSOMAL PROTEIN S9"/>
    <property type="match status" value="1"/>
</dbReference>
<dbReference type="InterPro" id="IPR023035">
    <property type="entry name" value="Ribosomal_uS9_bac/plastid"/>
</dbReference>
<dbReference type="NCBIfam" id="NF001099">
    <property type="entry name" value="PRK00132.1"/>
    <property type="match status" value="1"/>
</dbReference>
<sequence length="247" mass="27873">MPHKPRFVVAMLARAVAGLRLTARPVVRVTSAAFSTSAKGDDSKKPVEDDDETDPDTWLGFNGDLDAATEDGTATWLQAVRTVIDLKEEEKLEARRKRQEAHAALQITRVVEIDELGRAYGTGRRKTSNARVWIKPAAEEGKGTVRVNKMDMVDYFTRDTHRHELLLPFLEIKRLGHFDVMANVRGGGLSGQAGAVRHGISRALEKYNPDYRVPLKKAGFMTRDPRMVERKKPGQKKARKQFQWVKR</sequence>
<dbReference type="Pfam" id="PF00380">
    <property type="entry name" value="Ribosomal_S9"/>
    <property type="match status" value="1"/>
</dbReference>
<dbReference type="EMBL" id="KK583212">
    <property type="protein sequence ID" value="KDO28308.1"/>
    <property type="molecule type" value="Genomic_DNA"/>
</dbReference>
<dbReference type="GeneID" id="24128707"/>
<dbReference type="PROSITE" id="PS00360">
    <property type="entry name" value="RIBOSOMAL_S9"/>
    <property type="match status" value="1"/>
</dbReference>
<keyword evidence="3 4" id="KW-0687">Ribonucleoprotein</keyword>
<evidence type="ECO:0000256" key="4">
    <source>
        <dbReference type="RuleBase" id="RU003815"/>
    </source>
</evidence>
<dbReference type="PANTHER" id="PTHR21569:SF1">
    <property type="entry name" value="SMALL RIBOSOMAL SUBUNIT PROTEIN US9M"/>
    <property type="match status" value="1"/>
</dbReference>
<comment type="similarity">
    <text evidence="1 4">Belongs to the universal ribosomal protein uS9 family.</text>
</comment>
<evidence type="ECO:0000256" key="1">
    <source>
        <dbReference type="ARBA" id="ARBA00005251"/>
    </source>
</evidence>
<dbReference type="HAMAP" id="MF_00532_B">
    <property type="entry name" value="Ribosomal_uS9_B"/>
    <property type="match status" value="1"/>
</dbReference>
<dbReference type="InterPro" id="IPR000754">
    <property type="entry name" value="Ribosomal_uS9"/>
</dbReference>
<feature type="chain" id="PRO_5001634391" description="30S ribosomal protein S9" evidence="6">
    <location>
        <begin position="19"/>
        <end position="247"/>
    </location>
</feature>
<dbReference type="GO" id="GO:0003735">
    <property type="term" value="F:structural constituent of ribosome"/>
    <property type="evidence" value="ECO:0007669"/>
    <property type="project" value="InterPro"/>
</dbReference>
<dbReference type="RefSeq" id="XP_012201127.1">
    <property type="nucleotide sequence ID" value="XM_012345737.1"/>
</dbReference>
<dbReference type="GO" id="GO:0006412">
    <property type="term" value="P:translation"/>
    <property type="evidence" value="ECO:0007669"/>
    <property type="project" value="InterPro"/>
</dbReference>
<evidence type="ECO:0000313" key="7">
    <source>
        <dbReference type="EMBL" id="KDO28308.1"/>
    </source>
</evidence>
<dbReference type="FunFam" id="3.30.230.10:FF:000001">
    <property type="entry name" value="30S ribosomal protein S9"/>
    <property type="match status" value="1"/>
</dbReference>
<dbReference type="OrthoDB" id="10254627at2759"/>
<reference evidence="7 8" key="1">
    <citation type="journal article" date="2013" name="PLoS Genet.">
        <title>Distinctive expansion of potential virulence genes in the genome of the oomycete fish pathogen Saprolegnia parasitica.</title>
        <authorList>
            <person name="Jiang R.H."/>
            <person name="de Bruijn I."/>
            <person name="Haas B.J."/>
            <person name="Belmonte R."/>
            <person name="Lobach L."/>
            <person name="Christie J."/>
            <person name="van den Ackerveken G."/>
            <person name="Bottin A."/>
            <person name="Bulone V."/>
            <person name="Diaz-Moreno S.M."/>
            <person name="Dumas B."/>
            <person name="Fan L."/>
            <person name="Gaulin E."/>
            <person name="Govers F."/>
            <person name="Grenville-Briggs L.J."/>
            <person name="Horner N.R."/>
            <person name="Levin J.Z."/>
            <person name="Mammella M."/>
            <person name="Meijer H.J."/>
            <person name="Morris P."/>
            <person name="Nusbaum C."/>
            <person name="Oome S."/>
            <person name="Phillips A.J."/>
            <person name="van Rooyen D."/>
            <person name="Rzeszutek E."/>
            <person name="Saraiva M."/>
            <person name="Secombes C.J."/>
            <person name="Seidl M.F."/>
            <person name="Snel B."/>
            <person name="Stassen J.H."/>
            <person name="Sykes S."/>
            <person name="Tripathy S."/>
            <person name="van den Berg H."/>
            <person name="Vega-Arreguin J.C."/>
            <person name="Wawra S."/>
            <person name="Young S.K."/>
            <person name="Zeng Q."/>
            <person name="Dieguez-Uribeondo J."/>
            <person name="Russ C."/>
            <person name="Tyler B.M."/>
            <person name="van West P."/>
        </authorList>
    </citation>
    <scope>NUCLEOTIDE SEQUENCE [LARGE SCALE GENOMIC DNA]</scope>
    <source>
        <strain evidence="7 8">CBS 223.65</strain>
    </source>
</reference>
<dbReference type="KEGG" id="spar:SPRG_06358"/>
<keyword evidence="2 4" id="KW-0689">Ribosomal protein</keyword>
<feature type="signal peptide" evidence="6">
    <location>
        <begin position="1"/>
        <end position="18"/>
    </location>
</feature>
<dbReference type="Gene3D" id="3.30.230.10">
    <property type="match status" value="1"/>
</dbReference>
<accession>A0A067CCV1</accession>
<keyword evidence="6" id="KW-0732">Signal</keyword>
<evidence type="ECO:0000256" key="3">
    <source>
        <dbReference type="ARBA" id="ARBA00023274"/>
    </source>
</evidence>
<dbReference type="VEuPathDB" id="FungiDB:SPRG_06358"/>
<dbReference type="InterPro" id="IPR020568">
    <property type="entry name" value="Ribosomal_Su5_D2-typ_SF"/>
</dbReference>
<keyword evidence="8" id="KW-1185">Reference proteome</keyword>
<evidence type="ECO:0008006" key="9">
    <source>
        <dbReference type="Google" id="ProtNLM"/>
    </source>
</evidence>
<feature type="region of interest" description="Disordered" evidence="5">
    <location>
        <begin position="35"/>
        <end position="56"/>
    </location>
</feature>
<organism evidence="7 8">
    <name type="scientific">Saprolegnia parasitica (strain CBS 223.65)</name>
    <dbReference type="NCBI Taxonomy" id="695850"/>
    <lineage>
        <taxon>Eukaryota</taxon>
        <taxon>Sar</taxon>
        <taxon>Stramenopiles</taxon>
        <taxon>Oomycota</taxon>
        <taxon>Saprolegniomycetes</taxon>
        <taxon>Saprolegniales</taxon>
        <taxon>Saprolegniaceae</taxon>
        <taxon>Saprolegnia</taxon>
    </lineage>
</organism>
<protein>
    <recommendedName>
        <fullName evidence="9">30S ribosomal protein S9</fullName>
    </recommendedName>
</protein>
<evidence type="ECO:0000256" key="5">
    <source>
        <dbReference type="SAM" id="MobiDB-lite"/>
    </source>
</evidence>
<dbReference type="SUPFAM" id="SSF54211">
    <property type="entry name" value="Ribosomal protein S5 domain 2-like"/>
    <property type="match status" value="1"/>
</dbReference>
<dbReference type="InterPro" id="IPR014721">
    <property type="entry name" value="Ribsml_uS5_D2-typ_fold_subgr"/>
</dbReference>
<dbReference type="AlphaFoldDB" id="A0A067CCV1"/>
<dbReference type="InterPro" id="IPR020574">
    <property type="entry name" value="Ribosomal_uS9_CS"/>
</dbReference>
<dbReference type="STRING" id="695850.A0A067CCV1"/>
<dbReference type="GO" id="GO:0003723">
    <property type="term" value="F:RNA binding"/>
    <property type="evidence" value="ECO:0007669"/>
    <property type="project" value="TreeGrafter"/>
</dbReference>
<evidence type="ECO:0000256" key="2">
    <source>
        <dbReference type="ARBA" id="ARBA00022980"/>
    </source>
</evidence>
<dbReference type="OMA" id="NARVWIK"/>
<dbReference type="GO" id="GO:0022627">
    <property type="term" value="C:cytosolic small ribosomal subunit"/>
    <property type="evidence" value="ECO:0007669"/>
    <property type="project" value="TreeGrafter"/>
</dbReference>